<evidence type="ECO:0008006" key="4">
    <source>
        <dbReference type="Google" id="ProtNLM"/>
    </source>
</evidence>
<gene>
    <name evidence="2" type="ORF">CURHAP_LOCUS41210</name>
</gene>
<sequence>MELKTPSNNGQSSNPEPKLEPPNPSNGETHKTDESHIFFEDIDSTCSTPYVSAPSSPGRSGPVSGFFYSAPASPMHFALTSKSSSFASPQGSSSSFDNTSVSLGFEFEFSARFGSSGSGQTGPMSSADELFLNGKIRPMKLSTHLEKPQALAPLLDLESENEEHEAELKFEPVRGRDLRFRDKSLRRRTRSMSPLRNVPFEWAQSEIETDEKGCSFVQDLKGGGLKESKNEGEEEEEEEVESTTTTPSVSASTSRSSSAGRNSKRWIFLKDFLHRSKSEGRSNHKFWSSISFSTTKEKKPMKQSAQTQGSVSKDPKFSNPLNLSSEAQKSKGSGSGGSGKKPVAGKPTNGVGKRRMPPSLHELHYTANRAQAEEMRKKTYLPYRQGLLGCLGFSSKGYGAAMSNGFARALNPVSSRLALWIHLFSSEKEKLQPCLYFDGYDANYGINSFIPI</sequence>
<feature type="region of interest" description="Disordered" evidence="1">
    <location>
        <begin position="218"/>
        <end position="261"/>
    </location>
</feature>
<feature type="region of interest" description="Disordered" evidence="1">
    <location>
        <begin position="294"/>
        <end position="360"/>
    </location>
</feature>
<dbReference type="Pfam" id="PF07816">
    <property type="entry name" value="DUF1645"/>
    <property type="match status" value="1"/>
</dbReference>
<evidence type="ECO:0000313" key="3">
    <source>
        <dbReference type="Proteomes" id="UP000507222"/>
    </source>
</evidence>
<feature type="region of interest" description="Disordered" evidence="1">
    <location>
        <begin position="1"/>
        <end position="38"/>
    </location>
</feature>
<evidence type="ECO:0000313" key="2">
    <source>
        <dbReference type="EMBL" id="CAB4285425.1"/>
    </source>
</evidence>
<protein>
    <recommendedName>
        <fullName evidence="4">DUF1645 domain-containing protein</fullName>
    </recommendedName>
</protein>
<evidence type="ECO:0000256" key="1">
    <source>
        <dbReference type="SAM" id="MobiDB-lite"/>
    </source>
</evidence>
<feature type="compositionally biased region" description="Low complexity" evidence="1">
    <location>
        <begin position="242"/>
        <end position="261"/>
    </location>
</feature>
<dbReference type="PANTHER" id="PTHR33095:SF57">
    <property type="entry name" value="EXPRESSED PROTEIN"/>
    <property type="match status" value="1"/>
</dbReference>
<proteinExistence type="predicted"/>
<feature type="compositionally biased region" description="Polar residues" evidence="1">
    <location>
        <begin position="1"/>
        <end position="15"/>
    </location>
</feature>
<dbReference type="PANTHER" id="PTHR33095">
    <property type="entry name" value="OS07G0619500 PROTEIN"/>
    <property type="match status" value="1"/>
</dbReference>
<accession>A0A6J5VDB7</accession>
<name>A0A6J5VDB7_PRUAR</name>
<dbReference type="InterPro" id="IPR012442">
    <property type="entry name" value="DUF1645_plant"/>
</dbReference>
<dbReference type="Proteomes" id="UP000507222">
    <property type="component" value="Unassembled WGS sequence"/>
</dbReference>
<feature type="compositionally biased region" description="Acidic residues" evidence="1">
    <location>
        <begin position="232"/>
        <end position="241"/>
    </location>
</feature>
<organism evidence="2 3">
    <name type="scientific">Prunus armeniaca</name>
    <name type="common">Apricot</name>
    <name type="synonym">Armeniaca vulgaris</name>
    <dbReference type="NCBI Taxonomy" id="36596"/>
    <lineage>
        <taxon>Eukaryota</taxon>
        <taxon>Viridiplantae</taxon>
        <taxon>Streptophyta</taxon>
        <taxon>Embryophyta</taxon>
        <taxon>Tracheophyta</taxon>
        <taxon>Spermatophyta</taxon>
        <taxon>Magnoliopsida</taxon>
        <taxon>eudicotyledons</taxon>
        <taxon>Gunneridae</taxon>
        <taxon>Pentapetalae</taxon>
        <taxon>rosids</taxon>
        <taxon>fabids</taxon>
        <taxon>Rosales</taxon>
        <taxon>Rosaceae</taxon>
        <taxon>Amygdaloideae</taxon>
        <taxon>Amygdaleae</taxon>
        <taxon>Prunus</taxon>
    </lineage>
</organism>
<dbReference type="AlphaFoldDB" id="A0A6J5VDB7"/>
<reference evidence="2 3" key="1">
    <citation type="submission" date="2020-05" db="EMBL/GenBank/DDBJ databases">
        <authorList>
            <person name="Campoy J."/>
            <person name="Schneeberger K."/>
            <person name="Spophaly S."/>
        </authorList>
    </citation>
    <scope>NUCLEOTIDE SEQUENCE [LARGE SCALE GENOMIC DNA]</scope>
    <source>
        <strain evidence="2">PruArmRojPasFocal</strain>
    </source>
</reference>
<feature type="compositionally biased region" description="Basic and acidic residues" evidence="1">
    <location>
        <begin position="28"/>
        <end position="38"/>
    </location>
</feature>
<dbReference type="EMBL" id="CAEKDK010000006">
    <property type="protein sequence ID" value="CAB4285425.1"/>
    <property type="molecule type" value="Genomic_DNA"/>
</dbReference>